<dbReference type="Pfam" id="PF00664">
    <property type="entry name" value="ABC_membrane"/>
    <property type="match status" value="1"/>
</dbReference>
<keyword evidence="6" id="KW-0645">Protease</keyword>
<accession>A0A4R3LBW9</accession>
<dbReference type="GO" id="GO:0005886">
    <property type="term" value="C:plasma membrane"/>
    <property type="evidence" value="ECO:0007669"/>
    <property type="project" value="UniProtKB-SubCell"/>
</dbReference>
<comment type="subcellular location">
    <subcellularLocation>
        <location evidence="1">Cell membrane</location>
        <topology evidence="1">Multi-pass membrane protein</topology>
    </subcellularLocation>
</comment>
<keyword evidence="2" id="KW-0813">Transport</keyword>
<dbReference type="GO" id="GO:0008234">
    <property type="term" value="F:cysteine-type peptidase activity"/>
    <property type="evidence" value="ECO:0007669"/>
    <property type="project" value="UniProtKB-KW"/>
</dbReference>
<organism evidence="13 14">
    <name type="scientific">Hazenella coriacea</name>
    <dbReference type="NCBI Taxonomy" id="1179467"/>
    <lineage>
        <taxon>Bacteria</taxon>
        <taxon>Bacillati</taxon>
        <taxon>Bacillota</taxon>
        <taxon>Bacilli</taxon>
        <taxon>Bacillales</taxon>
        <taxon>Thermoactinomycetaceae</taxon>
        <taxon>Hazenella</taxon>
    </lineage>
</organism>
<dbReference type="SUPFAM" id="SSF90123">
    <property type="entry name" value="ABC transporter transmembrane region"/>
    <property type="match status" value="1"/>
</dbReference>
<evidence type="ECO:0000256" key="2">
    <source>
        <dbReference type="ARBA" id="ARBA00022448"/>
    </source>
</evidence>
<keyword evidence="5" id="KW-0547">Nucleotide-binding</keyword>
<dbReference type="SMART" id="SM00382">
    <property type="entry name" value="AAA"/>
    <property type="match status" value="1"/>
</dbReference>
<feature type="domain" description="ABC transporter" evidence="11">
    <location>
        <begin position="344"/>
        <end position="578"/>
    </location>
</feature>
<feature type="transmembrane region" description="Helical" evidence="10">
    <location>
        <begin position="169"/>
        <end position="186"/>
    </location>
</feature>
<keyword evidence="9 10" id="KW-0472">Membrane</keyword>
<dbReference type="InterPro" id="IPR003439">
    <property type="entry name" value="ABC_transporter-like_ATP-bd"/>
</dbReference>
<sequence>MIETQSKKWFKNWQLYRQILKGEKRSVFVLLFTLIFGGIALQIVIPQFIRNYIDYVESGSSVSTLIGVAVAILCFTFIHQGMKLLLTIVSENVGWRATNRLRMELIEHCLRLDLSFFKDRSSGEMIERVDGDVTALARFFSRFILLVIGNGLLLIGILIVLFIEDWRLGIGFTLFSLISFVSLNFLRKISIPFWIQARQKSADFYGFLLERLSGMEEIRTQGSISYTVKRFLDSHQEAMFAERKAYVFTRYFWPAISGLFSIGFAILFFVGSDLYQQGWMTVGTLFMIYTYLELLKTPIWAIVEEIQDFQKAGAGLERIQSLFAIKSEMIDGDQEVAISGGASIQFRNVTFAYDEGKEVLHHLSFRLLPGQSLALLGRTGSGKTTITRLLLRLYDVTTGSIQVAGIDVRNWNVDALRNEIGIVTQEVRLFQESVRENIRLFNESISDEQIWEVIDELGLRPWAEQLPQGLDTLVGDGGTGLSAGEGQLISLARIFVRNPSIIILDEPSSRLDPLTEQWVKQAISHLIKGRTAIFIAHRLETVKEVDQILILEDGKIVEYGEQTHLIQDPNSRFSKLLRTGEKEVFS</sequence>
<keyword evidence="3" id="KW-1003">Cell membrane</keyword>
<keyword evidence="7 13" id="KW-0067">ATP-binding</keyword>
<dbReference type="FunFam" id="3.40.50.300:FF:000299">
    <property type="entry name" value="ABC transporter ATP-binding protein/permease"/>
    <property type="match status" value="1"/>
</dbReference>
<keyword evidence="14" id="KW-1185">Reference proteome</keyword>
<keyword evidence="6" id="KW-0378">Hydrolase</keyword>
<dbReference type="Proteomes" id="UP000294937">
    <property type="component" value="Unassembled WGS sequence"/>
</dbReference>
<dbReference type="RefSeq" id="WP_131923180.1">
    <property type="nucleotide sequence ID" value="NZ_SMAG01000001.1"/>
</dbReference>
<evidence type="ECO:0000256" key="10">
    <source>
        <dbReference type="SAM" id="Phobius"/>
    </source>
</evidence>
<feature type="transmembrane region" description="Helical" evidence="10">
    <location>
        <begin position="251"/>
        <end position="270"/>
    </location>
</feature>
<proteinExistence type="predicted"/>
<dbReference type="InterPro" id="IPR003593">
    <property type="entry name" value="AAA+_ATPase"/>
</dbReference>
<keyword evidence="8 10" id="KW-1133">Transmembrane helix</keyword>
<evidence type="ECO:0000259" key="11">
    <source>
        <dbReference type="PROSITE" id="PS50893"/>
    </source>
</evidence>
<feature type="transmembrane region" description="Helical" evidence="10">
    <location>
        <begin position="27"/>
        <end position="49"/>
    </location>
</feature>
<dbReference type="CDD" id="cd07346">
    <property type="entry name" value="ABC_6TM_exporters"/>
    <property type="match status" value="1"/>
</dbReference>
<dbReference type="EMBL" id="SMAG01000001">
    <property type="protein sequence ID" value="TCS96798.1"/>
    <property type="molecule type" value="Genomic_DNA"/>
</dbReference>
<evidence type="ECO:0000256" key="1">
    <source>
        <dbReference type="ARBA" id="ARBA00004651"/>
    </source>
</evidence>
<evidence type="ECO:0000313" key="14">
    <source>
        <dbReference type="Proteomes" id="UP000294937"/>
    </source>
</evidence>
<dbReference type="OrthoDB" id="9806127at2"/>
<evidence type="ECO:0000256" key="8">
    <source>
        <dbReference type="ARBA" id="ARBA00022989"/>
    </source>
</evidence>
<dbReference type="SUPFAM" id="SSF52540">
    <property type="entry name" value="P-loop containing nucleoside triphosphate hydrolases"/>
    <property type="match status" value="1"/>
</dbReference>
<dbReference type="PANTHER" id="PTHR43394">
    <property type="entry name" value="ATP-DEPENDENT PERMEASE MDL1, MITOCHONDRIAL"/>
    <property type="match status" value="1"/>
</dbReference>
<dbReference type="InterPro" id="IPR039421">
    <property type="entry name" value="Type_1_exporter"/>
</dbReference>
<dbReference type="PANTHER" id="PTHR43394:SF1">
    <property type="entry name" value="ATP-BINDING CASSETTE SUB-FAMILY B MEMBER 10, MITOCHONDRIAL"/>
    <property type="match status" value="1"/>
</dbReference>
<reference evidence="13 14" key="1">
    <citation type="submission" date="2019-03" db="EMBL/GenBank/DDBJ databases">
        <title>Genomic Encyclopedia of Type Strains, Phase IV (KMG-IV): sequencing the most valuable type-strain genomes for metagenomic binning, comparative biology and taxonomic classification.</title>
        <authorList>
            <person name="Goeker M."/>
        </authorList>
    </citation>
    <scope>NUCLEOTIDE SEQUENCE [LARGE SCALE GENOMIC DNA]</scope>
    <source>
        <strain evidence="13 14">DSM 45707</strain>
    </source>
</reference>
<evidence type="ECO:0000256" key="6">
    <source>
        <dbReference type="ARBA" id="ARBA00022807"/>
    </source>
</evidence>
<evidence type="ECO:0000256" key="7">
    <source>
        <dbReference type="ARBA" id="ARBA00022840"/>
    </source>
</evidence>
<dbReference type="Gene3D" id="1.20.1560.10">
    <property type="entry name" value="ABC transporter type 1, transmembrane domain"/>
    <property type="match status" value="1"/>
</dbReference>
<dbReference type="PROSITE" id="PS50929">
    <property type="entry name" value="ABC_TM1F"/>
    <property type="match status" value="1"/>
</dbReference>
<dbReference type="GO" id="GO:0015421">
    <property type="term" value="F:ABC-type oligopeptide transporter activity"/>
    <property type="evidence" value="ECO:0007669"/>
    <property type="project" value="TreeGrafter"/>
</dbReference>
<dbReference type="PROSITE" id="PS50893">
    <property type="entry name" value="ABC_TRANSPORTER_2"/>
    <property type="match status" value="1"/>
</dbReference>
<evidence type="ECO:0000256" key="9">
    <source>
        <dbReference type="ARBA" id="ARBA00023136"/>
    </source>
</evidence>
<evidence type="ECO:0000256" key="4">
    <source>
        <dbReference type="ARBA" id="ARBA00022692"/>
    </source>
</evidence>
<dbReference type="GO" id="GO:0005524">
    <property type="term" value="F:ATP binding"/>
    <property type="evidence" value="ECO:0007669"/>
    <property type="project" value="UniProtKB-KW"/>
</dbReference>
<keyword evidence="6" id="KW-0788">Thiol protease</keyword>
<evidence type="ECO:0000256" key="5">
    <source>
        <dbReference type="ARBA" id="ARBA00022741"/>
    </source>
</evidence>
<evidence type="ECO:0000313" key="13">
    <source>
        <dbReference type="EMBL" id="TCS96798.1"/>
    </source>
</evidence>
<keyword evidence="4 10" id="KW-0812">Transmembrane</keyword>
<dbReference type="Pfam" id="PF00005">
    <property type="entry name" value="ABC_tran"/>
    <property type="match status" value="1"/>
</dbReference>
<gene>
    <name evidence="13" type="ORF">EDD58_101440</name>
</gene>
<evidence type="ECO:0000259" key="12">
    <source>
        <dbReference type="PROSITE" id="PS50929"/>
    </source>
</evidence>
<protein>
    <submittedName>
        <fullName evidence="13">ATP-binding cassette subfamily B protein/ATP-binding cassette subfamily C protein</fullName>
    </submittedName>
</protein>
<feature type="transmembrane region" description="Helical" evidence="10">
    <location>
        <begin position="61"/>
        <end position="78"/>
    </location>
</feature>
<feature type="domain" description="ABC transmembrane type-1" evidence="12">
    <location>
        <begin position="29"/>
        <end position="311"/>
    </location>
</feature>
<dbReference type="Gene3D" id="3.40.50.300">
    <property type="entry name" value="P-loop containing nucleotide triphosphate hydrolases"/>
    <property type="match status" value="1"/>
</dbReference>
<name>A0A4R3LBW9_9BACL</name>
<dbReference type="AlphaFoldDB" id="A0A4R3LBW9"/>
<comment type="caution">
    <text evidence="13">The sequence shown here is derived from an EMBL/GenBank/DDBJ whole genome shotgun (WGS) entry which is preliminary data.</text>
</comment>
<dbReference type="GO" id="GO:0016887">
    <property type="term" value="F:ATP hydrolysis activity"/>
    <property type="evidence" value="ECO:0007669"/>
    <property type="project" value="InterPro"/>
</dbReference>
<dbReference type="InterPro" id="IPR027417">
    <property type="entry name" value="P-loop_NTPase"/>
</dbReference>
<feature type="transmembrane region" description="Helical" evidence="10">
    <location>
        <begin position="143"/>
        <end position="163"/>
    </location>
</feature>
<dbReference type="InterPro" id="IPR011527">
    <property type="entry name" value="ABC1_TM_dom"/>
</dbReference>
<evidence type="ECO:0000256" key="3">
    <source>
        <dbReference type="ARBA" id="ARBA00022475"/>
    </source>
</evidence>
<dbReference type="InterPro" id="IPR036640">
    <property type="entry name" value="ABC1_TM_sf"/>
</dbReference>